<organism evidence="5 6">
    <name type="scientific">Pelagicoccus enzymogenes</name>
    <dbReference type="NCBI Taxonomy" id="2773457"/>
    <lineage>
        <taxon>Bacteria</taxon>
        <taxon>Pseudomonadati</taxon>
        <taxon>Verrucomicrobiota</taxon>
        <taxon>Opitutia</taxon>
        <taxon>Puniceicoccales</taxon>
        <taxon>Pelagicoccaceae</taxon>
        <taxon>Pelagicoccus</taxon>
    </lineage>
</organism>
<comment type="similarity">
    <text evidence="1 2">Belongs to the small heat shock protein (HSP20) family.</text>
</comment>
<dbReference type="PROSITE" id="PS01031">
    <property type="entry name" value="SHSP"/>
    <property type="match status" value="1"/>
</dbReference>
<dbReference type="InterPro" id="IPR008978">
    <property type="entry name" value="HSP20-like_chaperone"/>
</dbReference>
<protein>
    <submittedName>
        <fullName evidence="5">Hsp20/alpha crystallin family protein</fullName>
    </submittedName>
</protein>
<dbReference type="InterPro" id="IPR031107">
    <property type="entry name" value="Small_HSP"/>
</dbReference>
<evidence type="ECO:0000256" key="2">
    <source>
        <dbReference type="RuleBase" id="RU003616"/>
    </source>
</evidence>
<dbReference type="Pfam" id="PF00011">
    <property type="entry name" value="HSP20"/>
    <property type="match status" value="1"/>
</dbReference>
<keyword evidence="6" id="KW-1185">Reference proteome</keyword>
<sequence length="125" mass="14078">MNSELATTQNKQATNEEKTYRKPEYVVHSEDNAYRLEVHLPGVPKDGARITLDGNLLSIDAEAVEVARDEWKTYRRERPDGDFRLSLELNVDIDESEIKAKVENGVLTVNLPLAAKAAKRTIAIE</sequence>
<dbReference type="EMBL" id="JACYFG010000040">
    <property type="protein sequence ID" value="MBD5781231.1"/>
    <property type="molecule type" value="Genomic_DNA"/>
</dbReference>
<feature type="compositionally biased region" description="Basic and acidic residues" evidence="3">
    <location>
        <begin position="14"/>
        <end position="23"/>
    </location>
</feature>
<accession>A0A927IIG1</accession>
<dbReference type="SUPFAM" id="SSF49764">
    <property type="entry name" value="HSP20-like chaperones"/>
    <property type="match status" value="1"/>
</dbReference>
<proteinExistence type="inferred from homology"/>
<dbReference type="CDD" id="cd06464">
    <property type="entry name" value="ACD_sHsps-like"/>
    <property type="match status" value="1"/>
</dbReference>
<dbReference type="Proteomes" id="UP000622317">
    <property type="component" value="Unassembled WGS sequence"/>
</dbReference>
<feature type="compositionally biased region" description="Polar residues" evidence="3">
    <location>
        <begin position="1"/>
        <end position="13"/>
    </location>
</feature>
<evidence type="ECO:0000259" key="4">
    <source>
        <dbReference type="PROSITE" id="PS01031"/>
    </source>
</evidence>
<evidence type="ECO:0000313" key="5">
    <source>
        <dbReference type="EMBL" id="MBD5781231.1"/>
    </source>
</evidence>
<dbReference type="PANTHER" id="PTHR11527">
    <property type="entry name" value="HEAT-SHOCK PROTEIN 20 FAMILY MEMBER"/>
    <property type="match status" value="1"/>
</dbReference>
<feature type="domain" description="SHSP" evidence="4">
    <location>
        <begin position="16"/>
        <end position="125"/>
    </location>
</feature>
<dbReference type="RefSeq" id="WP_191618331.1">
    <property type="nucleotide sequence ID" value="NZ_JACYFG010000040.1"/>
</dbReference>
<evidence type="ECO:0000256" key="3">
    <source>
        <dbReference type="SAM" id="MobiDB-lite"/>
    </source>
</evidence>
<reference evidence="5" key="1">
    <citation type="submission" date="2020-09" db="EMBL/GenBank/DDBJ databases">
        <title>Pelagicoccus enzymogenes sp. nov. with an EPS production, isolated from marine sediment.</title>
        <authorList>
            <person name="Feng X."/>
        </authorList>
    </citation>
    <scope>NUCLEOTIDE SEQUENCE</scope>
    <source>
        <strain evidence="5">NFK12</strain>
    </source>
</reference>
<dbReference type="Gene3D" id="2.60.40.790">
    <property type="match status" value="1"/>
</dbReference>
<name>A0A927IIG1_9BACT</name>
<dbReference type="InterPro" id="IPR002068">
    <property type="entry name" value="A-crystallin/Hsp20_dom"/>
</dbReference>
<feature type="region of interest" description="Disordered" evidence="3">
    <location>
        <begin position="1"/>
        <end position="23"/>
    </location>
</feature>
<evidence type="ECO:0000256" key="1">
    <source>
        <dbReference type="PROSITE-ProRule" id="PRU00285"/>
    </source>
</evidence>
<gene>
    <name evidence="5" type="ORF">IEN85_17150</name>
</gene>
<comment type="caution">
    <text evidence="5">The sequence shown here is derived from an EMBL/GenBank/DDBJ whole genome shotgun (WGS) entry which is preliminary data.</text>
</comment>
<evidence type="ECO:0000313" key="6">
    <source>
        <dbReference type="Proteomes" id="UP000622317"/>
    </source>
</evidence>
<dbReference type="AlphaFoldDB" id="A0A927IIG1"/>